<feature type="domain" description="DUF7814" evidence="7">
    <location>
        <begin position="264"/>
        <end position="399"/>
    </location>
</feature>
<reference evidence="8" key="1">
    <citation type="journal article" date="2015" name="Nature">
        <title>Complex archaea that bridge the gap between prokaryotes and eukaryotes.</title>
        <authorList>
            <person name="Spang A."/>
            <person name="Saw J.H."/>
            <person name="Jorgensen S.L."/>
            <person name="Zaremba-Niedzwiedzka K."/>
            <person name="Martijn J."/>
            <person name="Lind A.E."/>
            <person name="van Eijk R."/>
            <person name="Schleper C."/>
            <person name="Guy L."/>
            <person name="Ettema T.J."/>
        </authorList>
    </citation>
    <scope>NUCLEOTIDE SEQUENCE</scope>
</reference>
<evidence type="ECO:0000259" key="6">
    <source>
        <dbReference type="Pfam" id="PF07669"/>
    </source>
</evidence>
<dbReference type="InterPro" id="IPR011639">
    <property type="entry name" value="MethylTrfase_TaqI-like_dom"/>
</dbReference>
<evidence type="ECO:0000313" key="8">
    <source>
        <dbReference type="EMBL" id="KKM91873.1"/>
    </source>
</evidence>
<dbReference type="PANTHER" id="PTHR33841:SF1">
    <property type="entry name" value="DNA METHYLTRANSFERASE A"/>
    <property type="match status" value="1"/>
</dbReference>
<dbReference type="Pfam" id="PF25120">
    <property type="entry name" value="DUF7814"/>
    <property type="match status" value="1"/>
</dbReference>
<name>A0A0F9LEG6_9ZZZZ</name>
<dbReference type="Gene3D" id="3.40.50.150">
    <property type="entry name" value="Vaccinia Virus protein VP39"/>
    <property type="match status" value="1"/>
</dbReference>
<evidence type="ECO:0000256" key="3">
    <source>
        <dbReference type="ARBA" id="ARBA00022679"/>
    </source>
</evidence>
<feature type="domain" description="Type II methyltransferase M.TaqI-like" evidence="6">
    <location>
        <begin position="540"/>
        <end position="784"/>
    </location>
</feature>
<evidence type="ECO:0000256" key="2">
    <source>
        <dbReference type="ARBA" id="ARBA00022603"/>
    </source>
</evidence>
<comment type="catalytic activity">
    <reaction evidence="5">
        <text>a 2'-deoxyadenosine in DNA + S-adenosyl-L-methionine = an N(6)-methyl-2'-deoxyadenosine in DNA + S-adenosyl-L-homocysteine + H(+)</text>
        <dbReference type="Rhea" id="RHEA:15197"/>
        <dbReference type="Rhea" id="RHEA-COMP:12418"/>
        <dbReference type="Rhea" id="RHEA-COMP:12419"/>
        <dbReference type="ChEBI" id="CHEBI:15378"/>
        <dbReference type="ChEBI" id="CHEBI:57856"/>
        <dbReference type="ChEBI" id="CHEBI:59789"/>
        <dbReference type="ChEBI" id="CHEBI:90615"/>
        <dbReference type="ChEBI" id="CHEBI:90616"/>
        <dbReference type="EC" id="2.1.1.72"/>
    </reaction>
</comment>
<accession>A0A0F9LEG6</accession>
<keyword evidence="4" id="KW-0949">S-adenosyl-L-methionine</keyword>
<evidence type="ECO:0000256" key="1">
    <source>
        <dbReference type="ARBA" id="ARBA00011900"/>
    </source>
</evidence>
<sequence>MVEIEDLKINYNDAYKTIREEFKSEFIGSIEVQKLFEPLNFRKVNEDWFKIPGQPEAYTSKYVKKLFDRVGVPSQSLPEQTTLKRKHSIFHKRLRRYPDYMVIRGEGSAKGLLIEIEPIGKNLEADIEKFKEKKYIHQDGKKDHLSGIAQVLEWYSEFTGLEKDFNGLATNFVDWYSIFHSERDYQMKWKRIRTSEALDDILRVAKGTSPDYTTTNYEAFYKKIEDFYQVFNERLSYIISNIKEEVFKDSDIRVLNIPLGKPLEEQIKIGISTYRTNFFRLLFIRILQEWKLIRFDPIKHIFSKIGPAQAPLFHQLFFEVFNQTEKERKANPDIDKKFNKLPYLNGGLFRKTESERHFNVKLSSIVFKDMWTILSSFSFTRKKSENSHINPEILGYIFERTLEATGERKKTGTYFTPDIITHYMAKKLIRADVVDKLNRFIKKSNVLNYSVENIEEIDTLKIDIRRELFTQLIIILKSIKICDNACGSGAFLKSCGDELINLYKKIYDFFSWELIYSSKKPKGKRPFKNLFNLRRFILQENLFGVDYLESATELCQLRLWLWLVEPLSDYKNEILKDSLPNIDFNIRWGNSLIGYHSFDMDQSLENKNKDLINLIEDYYTEKNDSKKDDEIRDLLFHLRTEIYEQLNKQYRISSSKFFENMKKDNSIQGRLKKTRDYANKRGQLEILTFLKIFHWNIDFYNILKSGGFDIIIGNPPYIRADVEDDFHILQREVLKVMKKDYPSLYKKWDVFVAFIELSLGNLLKKGGKFGYIVSNALCSVTYAKWFHL</sequence>
<keyword evidence="2" id="KW-0489">Methyltransferase</keyword>
<dbReference type="GO" id="GO:0006304">
    <property type="term" value="P:DNA modification"/>
    <property type="evidence" value="ECO:0007669"/>
    <property type="project" value="InterPro"/>
</dbReference>
<dbReference type="EMBL" id="LAZR01006475">
    <property type="protein sequence ID" value="KKM91873.1"/>
    <property type="molecule type" value="Genomic_DNA"/>
</dbReference>
<dbReference type="PROSITE" id="PS00092">
    <property type="entry name" value="N6_MTASE"/>
    <property type="match status" value="1"/>
</dbReference>
<evidence type="ECO:0000259" key="7">
    <source>
        <dbReference type="Pfam" id="PF25120"/>
    </source>
</evidence>
<evidence type="ECO:0000256" key="5">
    <source>
        <dbReference type="ARBA" id="ARBA00047942"/>
    </source>
</evidence>
<dbReference type="GO" id="GO:0003676">
    <property type="term" value="F:nucleic acid binding"/>
    <property type="evidence" value="ECO:0007669"/>
    <property type="project" value="InterPro"/>
</dbReference>
<dbReference type="InterPro" id="IPR029063">
    <property type="entry name" value="SAM-dependent_MTases_sf"/>
</dbReference>
<dbReference type="PANTHER" id="PTHR33841">
    <property type="entry name" value="DNA METHYLTRANSFERASE YEEA-RELATED"/>
    <property type="match status" value="1"/>
</dbReference>
<keyword evidence="3" id="KW-0808">Transferase</keyword>
<dbReference type="PRINTS" id="PR00507">
    <property type="entry name" value="N12N6MTFRASE"/>
</dbReference>
<dbReference type="InterPro" id="IPR002052">
    <property type="entry name" value="DNA_methylase_N6_adenine_CS"/>
</dbReference>
<gene>
    <name evidence="8" type="ORF">LCGC14_1224150</name>
</gene>
<dbReference type="GO" id="GO:0032259">
    <property type="term" value="P:methylation"/>
    <property type="evidence" value="ECO:0007669"/>
    <property type="project" value="UniProtKB-KW"/>
</dbReference>
<dbReference type="InterPro" id="IPR050953">
    <property type="entry name" value="N4_N6_ade-DNA_methylase"/>
</dbReference>
<dbReference type="SUPFAM" id="SSF53335">
    <property type="entry name" value="S-adenosyl-L-methionine-dependent methyltransferases"/>
    <property type="match status" value="1"/>
</dbReference>
<organism evidence="8">
    <name type="scientific">marine sediment metagenome</name>
    <dbReference type="NCBI Taxonomy" id="412755"/>
    <lineage>
        <taxon>unclassified sequences</taxon>
        <taxon>metagenomes</taxon>
        <taxon>ecological metagenomes</taxon>
    </lineage>
</organism>
<evidence type="ECO:0000256" key="4">
    <source>
        <dbReference type="ARBA" id="ARBA00022691"/>
    </source>
</evidence>
<comment type="caution">
    <text evidence="8">The sequence shown here is derived from an EMBL/GenBank/DDBJ whole genome shotgun (WGS) entry which is preliminary data.</text>
</comment>
<dbReference type="InterPro" id="IPR056716">
    <property type="entry name" value="DUF7814"/>
</dbReference>
<dbReference type="GO" id="GO:0009007">
    <property type="term" value="F:site-specific DNA-methyltransferase (adenine-specific) activity"/>
    <property type="evidence" value="ECO:0007669"/>
    <property type="project" value="UniProtKB-EC"/>
</dbReference>
<proteinExistence type="predicted"/>
<dbReference type="Pfam" id="PF07669">
    <property type="entry name" value="Eco57I"/>
    <property type="match status" value="1"/>
</dbReference>
<dbReference type="AlphaFoldDB" id="A0A0F9LEG6"/>
<protein>
    <recommendedName>
        <fullName evidence="1">site-specific DNA-methyltransferase (adenine-specific)</fullName>
        <ecNumber evidence="1">2.1.1.72</ecNumber>
    </recommendedName>
</protein>
<dbReference type="EC" id="2.1.1.72" evidence="1"/>